<protein>
    <submittedName>
        <fullName evidence="1">Uncharacterized protein</fullName>
    </submittedName>
</protein>
<organism evidence="1">
    <name type="scientific">Anguilla anguilla</name>
    <name type="common">European freshwater eel</name>
    <name type="synonym">Muraena anguilla</name>
    <dbReference type="NCBI Taxonomy" id="7936"/>
    <lineage>
        <taxon>Eukaryota</taxon>
        <taxon>Metazoa</taxon>
        <taxon>Chordata</taxon>
        <taxon>Craniata</taxon>
        <taxon>Vertebrata</taxon>
        <taxon>Euteleostomi</taxon>
        <taxon>Actinopterygii</taxon>
        <taxon>Neopterygii</taxon>
        <taxon>Teleostei</taxon>
        <taxon>Anguilliformes</taxon>
        <taxon>Anguillidae</taxon>
        <taxon>Anguilla</taxon>
    </lineage>
</organism>
<evidence type="ECO:0000313" key="1">
    <source>
        <dbReference type="EMBL" id="JAH81831.1"/>
    </source>
</evidence>
<name>A0A0E9VUX2_ANGAN</name>
<sequence length="16" mass="1795">MLAVLFKITPEGILFC</sequence>
<accession>A0A0E9VUX2</accession>
<proteinExistence type="predicted"/>
<reference evidence="1" key="2">
    <citation type="journal article" date="2015" name="Fish Shellfish Immunol.">
        <title>Early steps in the European eel (Anguilla anguilla)-Vibrio vulnificus interaction in the gills: Role of the RtxA13 toxin.</title>
        <authorList>
            <person name="Callol A."/>
            <person name="Pajuelo D."/>
            <person name="Ebbesson L."/>
            <person name="Teles M."/>
            <person name="MacKenzie S."/>
            <person name="Amaro C."/>
        </authorList>
    </citation>
    <scope>NUCLEOTIDE SEQUENCE</scope>
</reference>
<dbReference type="AlphaFoldDB" id="A0A0E9VUX2"/>
<reference evidence="1" key="1">
    <citation type="submission" date="2014-11" db="EMBL/GenBank/DDBJ databases">
        <authorList>
            <person name="Amaro Gonzalez C."/>
        </authorList>
    </citation>
    <scope>NUCLEOTIDE SEQUENCE</scope>
</reference>
<dbReference type="EMBL" id="GBXM01026746">
    <property type="protein sequence ID" value="JAH81831.1"/>
    <property type="molecule type" value="Transcribed_RNA"/>
</dbReference>